<evidence type="ECO:0000313" key="2">
    <source>
        <dbReference type="EMBL" id="HGF99167.1"/>
    </source>
</evidence>
<accession>A0A7C3ZTF8</accession>
<name>A0A7C3ZTF8_9CYAN</name>
<gene>
    <name evidence="2" type="ORF">ENR15_00435</name>
</gene>
<reference evidence="2" key="1">
    <citation type="journal article" date="2020" name="mSystems">
        <title>Genome- and Community-Level Interaction Insights into Carbon Utilization and Element Cycling Functions of Hydrothermarchaeota in Hydrothermal Sediment.</title>
        <authorList>
            <person name="Zhou Z."/>
            <person name="Liu Y."/>
            <person name="Xu W."/>
            <person name="Pan J."/>
            <person name="Luo Z.H."/>
            <person name="Li M."/>
        </authorList>
    </citation>
    <scope>NUCLEOTIDE SEQUENCE [LARGE SCALE GENOMIC DNA]</scope>
    <source>
        <strain evidence="2">SpSt-374</strain>
    </source>
</reference>
<protein>
    <submittedName>
        <fullName evidence="2">Uncharacterized protein</fullName>
    </submittedName>
</protein>
<feature type="compositionally biased region" description="Polar residues" evidence="1">
    <location>
        <begin position="70"/>
        <end position="81"/>
    </location>
</feature>
<comment type="caution">
    <text evidence="2">The sequence shown here is derived from an EMBL/GenBank/DDBJ whole genome shotgun (WGS) entry which is preliminary data.</text>
</comment>
<sequence>MFTNRLTHCPHPKSLSQVGRGTLRDVQIISEQAVNGEKPNPVRHWRREWAQNAGAKSGGSRTELNVKLRSPQNWNPLQGWK</sequence>
<proteinExistence type="predicted"/>
<dbReference type="AlphaFoldDB" id="A0A7C3ZTF8"/>
<organism evidence="2">
    <name type="scientific">Planktothricoides sp. SpSt-374</name>
    <dbReference type="NCBI Taxonomy" id="2282167"/>
    <lineage>
        <taxon>Bacteria</taxon>
        <taxon>Bacillati</taxon>
        <taxon>Cyanobacteriota</taxon>
        <taxon>Cyanophyceae</taxon>
        <taxon>Oscillatoriophycideae</taxon>
        <taxon>Oscillatoriales</taxon>
        <taxon>Oscillatoriaceae</taxon>
        <taxon>Planktothricoides</taxon>
    </lineage>
</organism>
<evidence type="ECO:0000256" key="1">
    <source>
        <dbReference type="SAM" id="MobiDB-lite"/>
    </source>
</evidence>
<feature type="region of interest" description="Disordered" evidence="1">
    <location>
        <begin position="51"/>
        <end position="81"/>
    </location>
</feature>
<dbReference type="EMBL" id="DSPX01000003">
    <property type="protein sequence ID" value="HGF99167.1"/>
    <property type="molecule type" value="Genomic_DNA"/>
</dbReference>